<keyword evidence="1" id="KW-0269">Exonuclease</keyword>
<sequence length="205" mass="22824">MKPILFYDTETTGLPLWSEPSEHPDQPRITQLAAELCDVDSGRVLAFMDLLIKPDGWTIPAELEQLTGITNELAQDFGVPIVAALDLFLDLWERAELRVGHNETFDMRMLRIEIMRSTYGHDFADRWKAAPAFCTQGNSVKIINLPPTEKMIRAGRNHAKSPNLGEAFEFFTGKKLEGAHNAAIDLAACKAVYFGIEAHRAQAAA</sequence>
<reference evidence="1" key="1">
    <citation type="submission" date="2024-01" db="EMBL/GenBank/DDBJ databases">
        <title>The diversity of rhizobia nodulating Mimosa spp. in eleven states of Brazil covering several biomes is determined by host plant, location, and edaphic factors.</title>
        <authorList>
            <person name="Rouws L."/>
            <person name="Barauna A."/>
            <person name="Beukes C."/>
            <person name="De Faria S.M."/>
            <person name="Gross E."/>
            <person name="Dos Reis Junior F.B."/>
            <person name="Simon M."/>
            <person name="Maluk M."/>
            <person name="Odee D.W."/>
            <person name="Kenicer G."/>
            <person name="Young J.P.W."/>
            <person name="Reis V.M."/>
            <person name="Zilli J."/>
            <person name="James E.K."/>
        </authorList>
    </citation>
    <scope>NUCLEOTIDE SEQUENCE</scope>
    <source>
        <strain evidence="1">JPY452</strain>
    </source>
</reference>
<keyword evidence="1" id="KW-0378">Hydrolase</keyword>
<proteinExistence type="predicted"/>
<dbReference type="Proteomes" id="UP001392318">
    <property type="component" value="Unassembled WGS sequence"/>
</dbReference>
<organism evidence="1 2">
    <name type="scientific">Paraburkholderia unamae</name>
    <dbReference type="NCBI Taxonomy" id="219649"/>
    <lineage>
        <taxon>Bacteria</taxon>
        <taxon>Pseudomonadati</taxon>
        <taxon>Pseudomonadota</taxon>
        <taxon>Betaproteobacteria</taxon>
        <taxon>Burkholderiales</taxon>
        <taxon>Burkholderiaceae</taxon>
        <taxon>Paraburkholderia</taxon>
    </lineage>
</organism>
<comment type="caution">
    <text evidence="1">The sequence shown here is derived from an EMBL/GenBank/DDBJ whole genome shotgun (WGS) entry which is preliminary data.</text>
</comment>
<keyword evidence="1" id="KW-0540">Nuclease</keyword>
<protein>
    <submittedName>
        <fullName evidence="1">3'-5' exonuclease</fullName>
    </submittedName>
</protein>
<gene>
    <name evidence="1" type="ORF">VSR83_38435</name>
</gene>
<evidence type="ECO:0000313" key="2">
    <source>
        <dbReference type="Proteomes" id="UP001392318"/>
    </source>
</evidence>
<keyword evidence="2" id="KW-1185">Reference proteome</keyword>
<accession>A0ACC6RVK9</accession>
<evidence type="ECO:0000313" key="1">
    <source>
        <dbReference type="EMBL" id="MEM5405806.1"/>
    </source>
</evidence>
<name>A0ACC6RVK9_9BURK</name>
<dbReference type="EMBL" id="JAYMRU010000049">
    <property type="protein sequence ID" value="MEM5405806.1"/>
    <property type="molecule type" value="Genomic_DNA"/>
</dbReference>